<dbReference type="Gene3D" id="1.10.287.110">
    <property type="entry name" value="DnaJ domain"/>
    <property type="match status" value="1"/>
</dbReference>
<dbReference type="SUPFAM" id="SSF46565">
    <property type="entry name" value="Chaperone J-domain"/>
    <property type="match status" value="1"/>
</dbReference>
<comment type="caution">
    <text evidence="2">The sequence shown here is derived from an EMBL/GenBank/DDBJ whole genome shotgun (WGS) entry which is preliminary data.</text>
</comment>
<gene>
    <name evidence="2" type="ORF">KI387_010160</name>
</gene>
<dbReference type="InterPro" id="IPR001623">
    <property type="entry name" value="DnaJ_domain"/>
</dbReference>
<name>A0AA38FKP8_TAXCH</name>
<dbReference type="CDD" id="cd06257">
    <property type="entry name" value="DnaJ"/>
    <property type="match status" value="1"/>
</dbReference>
<accession>A0AA38FKP8</accession>
<evidence type="ECO:0000313" key="2">
    <source>
        <dbReference type="EMBL" id="KAH9305756.1"/>
    </source>
</evidence>
<proteinExistence type="predicted"/>
<dbReference type="Pfam" id="PF00226">
    <property type="entry name" value="DnaJ"/>
    <property type="match status" value="1"/>
</dbReference>
<feature type="non-terminal residue" evidence="2">
    <location>
        <position position="1"/>
    </location>
</feature>
<reference evidence="2 3" key="1">
    <citation type="journal article" date="2021" name="Nat. Plants">
        <title>The Taxus genome provides insights into paclitaxel biosynthesis.</title>
        <authorList>
            <person name="Xiong X."/>
            <person name="Gou J."/>
            <person name="Liao Q."/>
            <person name="Li Y."/>
            <person name="Zhou Q."/>
            <person name="Bi G."/>
            <person name="Li C."/>
            <person name="Du R."/>
            <person name="Wang X."/>
            <person name="Sun T."/>
            <person name="Guo L."/>
            <person name="Liang H."/>
            <person name="Lu P."/>
            <person name="Wu Y."/>
            <person name="Zhang Z."/>
            <person name="Ro D.K."/>
            <person name="Shang Y."/>
            <person name="Huang S."/>
            <person name="Yan J."/>
        </authorList>
    </citation>
    <scope>NUCLEOTIDE SEQUENCE [LARGE SCALE GENOMIC DNA]</scope>
    <source>
        <strain evidence="2">Ta-2019</strain>
    </source>
</reference>
<dbReference type="InterPro" id="IPR036869">
    <property type="entry name" value="J_dom_sf"/>
</dbReference>
<dbReference type="AlphaFoldDB" id="A0AA38FKP8"/>
<dbReference type="Proteomes" id="UP000824469">
    <property type="component" value="Unassembled WGS sequence"/>
</dbReference>
<evidence type="ECO:0000313" key="3">
    <source>
        <dbReference type="Proteomes" id="UP000824469"/>
    </source>
</evidence>
<dbReference type="PRINTS" id="PR00625">
    <property type="entry name" value="JDOMAIN"/>
</dbReference>
<keyword evidence="3" id="KW-1185">Reference proteome</keyword>
<dbReference type="EMBL" id="JAHRHJ020000008">
    <property type="protein sequence ID" value="KAH9305756.1"/>
    <property type="molecule type" value="Genomic_DNA"/>
</dbReference>
<dbReference type="SMART" id="SM00271">
    <property type="entry name" value="DnaJ"/>
    <property type="match status" value="1"/>
</dbReference>
<evidence type="ECO:0000259" key="1">
    <source>
        <dbReference type="PROSITE" id="PS50076"/>
    </source>
</evidence>
<feature type="domain" description="J" evidence="1">
    <location>
        <begin position="109"/>
        <end position="180"/>
    </location>
</feature>
<dbReference type="PANTHER" id="PTHR44743">
    <property type="entry name" value="PUTATIVE, EXPRESSED-RELATED"/>
    <property type="match status" value="1"/>
</dbReference>
<sequence length="272" mass="30577">MRAIRLDQIAGICASRLFVVPAPPFFFFSSLPFPQSLFLFSPSLCFFWQEPDSVFAKLAEVNAQFVILGEFSVDRLIRRHSSQGLPFLLRFHLIHVNMPGGGEGEGAENFYSVLGLKSDCTNSELRNAYKKLAMKWHPDRWSASGNPKVAEESKKNFQAIQQAYSVLSDDKKRFLYDAGVYEDDDDNGMREFLDEMMVMMNDTKTETSGSDSFEELQDLFMEMFEGDLHGKPAMQSSCGSKRNFCGSVTMEGTSFMIGTSCSSFNVQSFCVG</sequence>
<protein>
    <recommendedName>
        <fullName evidence="1">J domain-containing protein</fullName>
    </recommendedName>
</protein>
<organism evidence="2 3">
    <name type="scientific">Taxus chinensis</name>
    <name type="common">Chinese yew</name>
    <name type="synonym">Taxus wallichiana var. chinensis</name>
    <dbReference type="NCBI Taxonomy" id="29808"/>
    <lineage>
        <taxon>Eukaryota</taxon>
        <taxon>Viridiplantae</taxon>
        <taxon>Streptophyta</taxon>
        <taxon>Embryophyta</taxon>
        <taxon>Tracheophyta</taxon>
        <taxon>Spermatophyta</taxon>
        <taxon>Pinopsida</taxon>
        <taxon>Pinidae</taxon>
        <taxon>Conifers II</taxon>
        <taxon>Cupressales</taxon>
        <taxon>Taxaceae</taxon>
        <taxon>Taxus</taxon>
    </lineage>
</organism>
<dbReference type="PANTHER" id="PTHR44743:SF5">
    <property type="entry name" value="CHAPERONE DNAJ-DOMAIN SUPERFAMILY PROTEIN"/>
    <property type="match status" value="1"/>
</dbReference>
<dbReference type="PROSITE" id="PS50076">
    <property type="entry name" value="DNAJ_2"/>
    <property type="match status" value="1"/>
</dbReference>